<gene>
    <name evidence="3" type="ORF">QO034_12190</name>
</gene>
<evidence type="ECO:0000256" key="1">
    <source>
        <dbReference type="ARBA" id="ARBA00006484"/>
    </source>
</evidence>
<name>A0ABT7FFM1_9RHOB</name>
<comment type="caution">
    <text evidence="3">The sequence shown here is derived from an EMBL/GenBank/DDBJ whole genome shotgun (WGS) entry which is preliminary data.</text>
</comment>
<accession>A0ABT7FFM1</accession>
<protein>
    <submittedName>
        <fullName evidence="3">SDR family oxidoreductase</fullName>
    </submittedName>
</protein>
<comment type="similarity">
    <text evidence="1">Belongs to the short-chain dehydrogenases/reductases (SDR) family.</text>
</comment>
<evidence type="ECO:0000313" key="4">
    <source>
        <dbReference type="Proteomes" id="UP001227126"/>
    </source>
</evidence>
<dbReference type="PANTHER" id="PTHR43008">
    <property type="entry name" value="BENZIL REDUCTASE"/>
    <property type="match status" value="1"/>
</dbReference>
<proteinExistence type="inferred from homology"/>
<dbReference type="RefSeq" id="WP_284485832.1">
    <property type="nucleotide sequence ID" value="NZ_JASNJE010000013.1"/>
</dbReference>
<sequence>MGPAMAKAIDAAGHAFRIAEVDAVAPGRAPGHWRMGRNDVADEPEMRDLFGQVAADWGGLDTLRANAGFAGPTARVEDIALSDWRSCLAVRLDSVFLTVRYAAPLMKPAGRGAIVLTSSTAGHRADRDPQPAP</sequence>
<dbReference type="Pfam" id="PF13561">
    <property type="entry name" value="adh_short_C2"/>
    <property type="match status" value="1"/>
</dbReference>
<dbReference type="Proteomes" id="UP001227126">
    <property type="component" value="Unassembled WGS sequence"/>
</dbReference>
<evidence type="ECO:0000313" key="3">
    <source>
        <dbReference type="EMBL" id="MDK3073873.1"/>
    </source>
</evidence>
<dbReference type="InterPro" id="IPR036291">
    <property type="entry name" value="NAD(P)-bd_dom_sf"/>
</dbReference>
<reference evidence="3 4" key="1">
    <citation type="submission" date="2023-05" db="EMBL/GenBank/DDBJ databases">
        <title>Sedimentitalea sp. nov. JM2-8.</title>
        <authorList>
            <person name="Huang J."/>
        </authorList>
    </citation>
    <scope>NUCLEOTIDE SEQUENCE [LARGE SCALE GENOMIC DNA]</scope>
    <source>
        <strain evidence="3 4">JM2-8</strain>
    </source>
</reference>
<dbReference type="InterPro" id="IPR002347">
    <property type="entry name" value="SDR_fam"/>
</dbReference>
<organism evidence="3 4">
    <name type="scientific">Sedimentitalea xiamensis</name>
    <dbReference type="NCBI Taxonomy" id="3050037"/>
    <lineage>
        <taxon>Bacteria</taxon>
        <taxon>Pseudomonadati</taxon>
        <taxon>Pseudomonadota</taxon>
        <taxon>Alphaproteobacteria</taxon>
        <taxon>Rhodobacterales</taxon>
        <taxon>Paracoccaceae</taxon>
        <taxon>Sedimentitalea</taxon>
    </lineage>
</organism>
<evidence type="ECO:0000256" key="2">
    <source>
        <dbReference type="ARBA" id="ARBA00023002"/>
    </source>
</evidence>
<dbReference type="PANTHER" id="PTHR43008:SF4">
    <property type="entry name" value="CHAIN DEHYDROGENASE, PUTATIVE (AFU_ORTHOLOGUE AFUA_4G08710)-RELATED"/>
    <property type="match status" value="1"/>
</dbReference>
<keyword evidence="4" id="KW-1185">Reference proteome</keyword>
<dbReference type="EMBL" id="JASNJE010000013">
    <property type="protein sequence ID" value="MDK3073873.1"/>
    <property type="molecule type" value="Genomic_DNA"/>
</dbReference>
<dbReference type="Gene3D" id="3.40.50.720">
    <property type="entry name" value="NAD(P)-binding Rossmann-like Domain"/>
    <property type="match status" value="1"/>
</dbReference>
<keyword evidence="2" id="KW-0560">Oxidoreductase</keyword>
<dbReference type="SUPFAM" id="SSF51735">
    <property type="entry name" value="NAD(P)-binding Rossmann-fold domains"/>
    <property type="match status" value="1"/>
</dbReference>